<dbReference type="InterPro" id="IPR036188">
    <property type="entry name" value="FAD/NAD-bd_sf"/>
</dbReference>
<proteinExistence type="predicted"/>
<protein>
    <recommendedName>
        <fullName evidence="5">FAD-binding domain-containing protein</fullName>
    </recommendedName>
</protein>
<comment type="cofactor">
    <cofactor evidence="1">
        <name>FAD</name>
        <dbReference type="ChEBI" id="CHEBI:57692"/>
    </cofactor>
</comment>
<evidence type="ECO:0000256" key="4">
    <source>
        <dbReference type="ARBA" id="ARBA00023002"/>
    </source>
</evidence>
<organism evidence="6 7">
    <name type="scientific">Dermabacter jinjuensis</name>
    <dbReference type="NCBI Taxonomy" id="1667168"/>
    <lineage>
        <taxon>Bacteria</taxon>
        <taxon>Bacillati</taxon>
        <taxon>Actinomycetota</taxon>
        <taxon>Actinomycetes</taxon>
        <taxon>Micrococcales</taxon>
        <taxon>Dermabacteraceae</taxon>
        <taxon>Dermabacter</taxon>
    </lineage>
</organism>
<evidence type="ECO:0000259" key="5">
    <source>
        <dbReference type="Pfam" id="PF01494"/>
    </source>
</evidence>
<keyword evidence="4" id="KW-0560">Oxidoreductase</keyword>
<dbReference type="PANTHER" id="PTHR46496:SF1">
    <property type="entry name" value="ZEAXANTHIN EPOXIDASE, CHLOROPLASTIC"/>
    <property type="match status" value="1"/>
</dbReference>
<sequence length="402" mass="43599">MLALSSQGALKGVRMKVAIVGAGISGLALAAALHREGLDVTVYEKSPMVRIGGSGITLAPNALAALDSLGIGEPFRERQRQQGPLQGGQRSPRGTWLMRFPTEVTAQSLVIARDELHMLLASALPRDLIRAGTRVERVVPLTGTLTLHDREGRVQSETFDLVVGADGLTSAVRRAWPEDPGTRYAGYAAWRGLTEAPFELDAVGAETWGTRARFGVAPLYDGRVYWFGVHTTHEPRRGHNNLEELHRLFDRWHSPIPEVIHASGENTIQYLPIVELAGELCSFARGRTVLIGDAAHAMTPNLGQGACQGLEDAATLAVLLRSVVSTPRAAQSLETVLVKYDRLRRARASAIARSSRRIGRIAHMGGPALASLRNELLRIMPDRLLAGQVMATTRWTPPTTHA</sequence>
<dbReference type="SUPFAM" id="SSF51905">
    <property type="entry name" value="FAD/NAD(P)-binding domain"/>
    <property type="match status" value="1"/>
</dbReference>
<accession>A0ABM6PMP6</accession>
<reference evidence="6 7" key="1">
    <citation type="journal article" date="2016" name="Int. J. Syst. Evol. Microbiol.">
        <title>Dermabacter jinjuensis sp. nov., a novel species of the genus Dermabacter isolated from a clinical specimen.</title>
        <authorList>
            <person name="Park Y.K."/>
            <person name="Lee K.M."/>
            <person name="Lee W.K."/>
            <person name="Cho M.J."/>
            <person name="Lee H.S."/>
            <person name="Cho Y.G."/>
            <person name="Lee Y.C."/>
            <person name="Lee W.K."/>
            <person name="Seong W.K."/>
            <person name="Hwang K.J."/>
        </authorList>
    </citation>
    <scope>NUCLEOTIDE SEQUENCE [LARGE SCALE GENOMIC DNA]</scope>
    <source>
        <strain evidence="6 7">32T</strain>
    </source>
</reference>
<keyword evidence="3" id="KW-0274">FAD</keyword>
<evidence type="ECO:0000313" key="7">
    <source>
        <dbReference type="Proteomes" id="UP000815698"/>
    </source>
</evidence>
<gene>
    <name evidence="6" type="ORF">COP05_02750</name>
</gene>
<dbReference type="PRINTS" id="PR00420">
    <property type="entry name" value="RNGMNOXGNASE"/>
</dbReference>
<dbReference type="PANTHER" id="PTHR46496">
    <property type="match status" value="1"/>
</dbReference>
<dbReference type="InterPro" id="IPR002938">
    <property type="entry name" value="FAD-bd"/>
</dbReference>
<dbReference type="Gene3D" id="3.50.50.60">
    <property type="entry name" value="FAD/NAD(P)-binding domain"/>
    <property type="match status" value="1"/>
</dbReference>
<evidence type="ECO:0000256" key="2">
    <source>
        <dbReference type="ARBA" id="ARBA00022630"/>
    </source>
</evidence>
<dbReference type="Pfam" id="PF01494">
    <property type="entry name" value="FAD_binding_3"/>
    <property type="match status" value="1"/>
</dbReference>
<dbReference type="Proteomes" id="UP000815698">
    <property type="component" value="Chromosome"/>
</dbReference>
<evidence type="ECO:0000313" key="6">
    <source>
        <dbReference type="EMBL" id="ATH96130.1"/>
    </source>
</evidence>
<name>A0ABM6PMP6_9MICO</name>
<evidence type="ECO:0000256" key="3">
    <source>
        <dbReference type="ARBA" id="ARBA00022827"/>
    </source>
</evidence>
<feature type="domain" description="FAD-binding" evidence="5">
    <location>
        <begin position="15"/>
        <end position="353"/>
    </location>
</feature>
<keyword evidence="7" id="KW-1185">Reference proteome</keyword>
<keyword evidence="2" id="KW-0285">Flavoprotein</keyword>
<dbReference type="EMBL" id="CP023482">
    <property type="protein sequence ID" value="ATH96130.1"/>
    <property type="molecule type" value="Genomic_DNA"/>
</dbReference>
<evidence type="ECO:0000256" key="1">
    <source>
        <dbReference type="ARBA" id="ARBA00001974"/>
    </source>
</evidence>